<accession>A0AB37AXT3</accession>
<evidence type="ECO:0000313" key="3">
    <source>
        <dbReference type="Proteomes" id="UP000237811"/>
    </source>
</evidence>
<dbReference type="Proteomes" id="UP000237811">
    <property type="component" value="Unassembled WGS sequence"/>
</dbReference>
<keyword evidence="1" id="KW-0472">Membrane</keyword>
<protein>
    <recommendedName>
        <fullName evidence="4">GtrA family protein</fullName>
    </recommendedName>
</protein>
<feature type="transmembrane region" description="Helical" evidence="1">
    <location>
        <begin position="47"/>
        <end position="73"/>
    </location>
</feature>
<reference evidence="2 3" key="1">
    <citation type="submission" date="2018-03" db="EMBL/GenBank/DDBJ databases">
        <authorList>
            <person name="Nguyen K."/>
            <person name="Fouts D."/>
            <person name="Sutton G."/>
        </authorList>
    </citation>
    <scope>NUCLEOTIDE SEQUENCE [LARGE SCALE GENOMIC DNA]</scope>
    <source>
        <strain evidence="2 3">AU14328</strain>
    </source>
</reference>
<feature type="transmembrane region" description="Helical" evidence="1">
    <location>
        <begin position="20"/>
        <end position="41"/>
    </location>
</feature>
<proteinExistence type="predicted"/>
<dbReference type="EMBL" id="PVFR01000026">
    <property type="protein sequence ID" value="PRE51587.1"/>
    <property type="molecule type" value="Genomic_DNA"/>
</dbReference>
<gene>
    <name evidence="2" type="ORF">C6P99_09190</name>
</gene>
<name>A0AB37AXT3_9BURK</name>
<comment type="caution">
    <text evidence="2">The sequence shown here is derived from an EMBL/GenBank/DDBJ whole genome shotgun (WGS) entry which is preliminary data.</text>
</comment>
<organism evidence="2 3">
    <name type="scientific">Burkholderia multivorans</name>
    <dbReference type="NCBI Taxonomy" id="87883"/>
    <lineage>
        <taxon>Bacteria</taxon>
        <taxon>Pseudomonadati</taxon>
        <taxon>Pseudomonadota</taxon>
        <taxon>Betaproteobacteria</taxon>
        <taxon>Burkholderiales</taxon>
        <taxon>Burkholderiaceae</taxon>
        <taxon>Burkholderia</taxon>
        <taxon>Burkholderia cepacia complex</taxon>
    </lineage>
</organism>
<evidence type="ECO:0000256" key="1">
    <source>
        <dbReference type="SAM" id="Phobius"/>
    </source>
</evidence>
<keyword evidence="1" id="KW-0812">Transmembrane</keyword>
<dbReference type="AlphaFoldDB" id="A0AB37AXT3"/>
<evidence type="ECO:0000313" key="2">
    <source>
        <dbReference type="EMBL" id="PRE51587.1"/>
    </source>
</evidence>
<keyword evidence="1" id="KW-1133">Transmembrane helix</keyword>
<evidence type="ECO:0008006" key="4">
    <source>
        <dbReference type="Google" id="ProtNLM"/>
    </source>
</evidence>
<sequence length="77" mass="8390">MLRYASRPVSLFPESRVSRFVLVFVSRIVNAIFACIAVHFLAAKFAILPAGTAATLFTTALGVALSEAFFHIFRGRG</sequence>